<dbReference type="GO" id="GO:0046872">
    <property type="term" value="F:metal ion binding"/>
    <property type="evidence" value="ECO:0007669"/>
    <property type="project" value="UniProtKB-UniRule"/>
</dbReference>
<evidence type="ECO:0000256" key="4">
    <source>
        <dbReference type="ARBA" id="ARBA00022825"/>
    </source>
</evidence>
<feature type="binding site" evidence="7">
    <location>
        <position position="1573"/>
    </location>
    <ligand>
        <name>Ca(2+)</name>
        <dbReference type="ChEBI" id="CHEBI:29108"/>
    </ligand>
</feature>
<dbReference type="InterPro" id="IPR010775">
    <property type="entry name" value="DUF1365"/>
</dbReference>
<dbReference type="CDD" id="cd04056">
    <property type="entry name" value="Peptidases_S53"/>
    <property type="match status" value="1"/>
</dbReference>
<dbReference type="SMART" id="SM00944">
    <property type="entry name" value="Pro-kuma_activ"/>
    <property type="match status" value="1"/>
</dbReference>
<dbReference type="GO" id="GO:0004252">
    <property type="term" value="F:serine-type endopeptidase activity"/>
    <property type="evidence" value="ECO:0007669"/>
    <property type="project" value="UniProtKB-UniRule"/>
</dbReference>
<feature type="binding site" evidence="7">
    <location>
        <position position="1574"/>
    </location>
    <ligand>
        <name>Ca(2+)</name>
        <dbReference type="ChEBI" id="CHEBI:29108"/>
    </ligand>
</feature>
<dbReference type="RefSeq" id="XP_004352347.1">
    <property type="nucleotide sequence ID" value="XM_004352295.1"/>
</dbReference>
<dbReference type="InterPro" id="IPR036852">
    <property type="entry name" value="Peptidase_S8/S53_dom_sf"/>
</dbReference>
<sequence length="1618" mass="181894">MSIIKSRLFTAQVYHSRLHPVKHTFQYDVYYFVLDLDELQSGKLNSSLFGYNLYRPVSVFDKDYMGGMNETNSKTTTTTTNIKSRVLKAYRNHLEREQQQQQDNNNNIINVDEKIESIKRIEMVTMPRYMNVSFNPVNFYYCYDDLETVVQIVVEINNTFGETHLYFPQPSIFHQQNQLSSSTSSSTSSTSEKQLKYVFKNAVDGNPYLKYYSQQKDFHVSPFNSLDGAYDFCFSDIQQCFDIRINLLSNLKSTNLIVNNNQPQPQPLSNNPDNKEKEQVDYVMMTRLWSSKKPFIGMPLTMFNISKVIVGYPITAFLTIPRIMYQAGKLHWQRGLKVYAKPNPPAINTTIIIPPSSFQLSCRKFTLDFLQSFNKGHFNITLPDKQLIAINNNNDTDNTDTISNENDPTPINLLSDINKSIEIIVHNDEFFSKIYLYHYNNVQGDRYSSGISAKALGLAYVAGDFTCSDLSAFISLVCDLTTSLNQSPVSGNNCDNKWGWLSSLLSTAYNNNNILKYFLAPSTPYHCGLLKEETIQELNVDTLLDDYHFNHYDLILKKLFSNLQDMTSGVQKRVLVIEDHSLELTDFIKKGIEKEKKNIQVVTLTINNNNQSSKEEDGGDEEEDVFNNLNNLIQQEEENGRNEHDNDQNNLFDAIIAIESNRVLDSGLFTDGGDIYKLLANDGIVILQSVSGPYHPYKASDLKPGRFESLGYSQRFARKRLDFESKYWSLIANFQNDPFKLEQRYVYLMNLLAKGYINGHIYDSHHQAISSPSSSPSCNIISELVQLVSENDSTLELVEMDNIGDNYPVVIETWLKRLTEQHDQLVKDYQAFAMSQGCDLKLNESDIGEVYNSLYFHLSYLISCFKSVWSVTQAPRKRHIVALRCDHVSLISAESSRLFKVASVSTTKPYHFVQSGKSPLNEIISFKILLKQNNLEKLESIFWKVSDPDDLEYYRKYLNEQEIDELVATSDELVDEVVKYLVGFGNVKKSEFSVHADYIQLQVPIHKAEKIFHTEFYRYVSLMSGKSRSRIQGTAQLPIHLYDAIDFVVGISDFIEDTNMSTAINRLHTRLDKVVKNTRKNSLKTKSLVQSVVPPTVAVVKGAAEPTIATPQLIKQFYNVPLDRVANNSQNTQAIAAFEEFYSEGALLAFAEYFNLSTDYIRVKPLSDSCFGDGCGQSEANLDVQYITAIGTNVPTYFLGVGAGQWVLDWAIAIGQANPLPLVSSISYDYNELEQCLVTDACSTLGYDNVQYINRTNVEFMKLGLRGMSILVASGDDGSQGIYGIQGNCPIDPLYYCPLGGCTKLGTWCPSITIAPENTSSSIGQCFFPQGTYSSACQEIIATQEGVDAINTYLTNTISTACQAVLEQDSYGYYHLSTRCPCSAFLPVSNFGYVVSGYQYSPSNGALFSPYYPASSPYITSVGGTIILDPRVNREVVQSVARNSIITSGGGFSNYQAQPSYQAKAVKKYLTKNCPFKSLPPKYSYNASNRAYPDITLTGNNYVVAYSESGNDTCPCGFGYVDGTSASAPTLSGMISLVNDRLLNAGKKQLGFLNPLLYKAADTTTCKFKVFNDVTSGTTKCNRAYCCKYGYSATKGYDLASGLGSINYIEFENYVLSL</sequence>
<evidence type="ECO:0000313" key="9">
    <source>
        <dbReference type="EMBL" id="EGG16022.1"/>
    </source>
</evidence>
<keyword evidence="5 7" id="KW-0106">Calcium</keyword>
<name>F4Q8C2_CACFS</name>
<proteinExistence type="predicted"/>
<keyword evidence="1 7" id="KW-0645">Protease</keyword>
<gene>
    <name evidence="9" type="ORF">DFA_09694</name>
</gene>
<dbReference type="GO" id="GO:0006508">
    <property type="term" value="P:proteolysis"/>
    <property type="evidence" value="ECO:0007669"/>
    <property type="project" value="UniProtKB-KW"/>
</dbReference>
<dbReference type="CDD" id="cd11377">
    <property type="entry name" value="Pro-peptidase_S53"/>
    <property type="match status" value="1"/>
</dbReference>
<reference evidence="10" key="1">
    <citation type="journal article" date="2011" name="Genome Res.">
        <title>Phylogeny-wide analysis of social amoeba genomes highlights ancient origins for complex intercellular communication.</title>
        <authorList>
            <person name="Heidel A.J."/>
            <person name="Lawal H.M."/>
            <person name="Felder M."/>
            <person name="Schilde C."/>
            <person name="Helps N.R."/>
            <person name="Tunggal B."/>
            <person name="Rivero F."/>
            <person name="John U."/>
            <person name="Schleicher M."/>
            <person name="Eichinger L."/>
            <person name="Platzer M."/>
            <person name="Noegel A.A."/>
            <person name="Schaap P."/>
            <person name="Gloeckner G."/>
        </authorList>
    </citation>
    <scope>NUCLEOTIDE SEQUENCE [LARGE SCALE GENOMIC DNA]</scope>
    <source>
        <strain evidence="10">SH3</strain>
    </source>
</reference>
<feature type="binding site" evidence="7">
    <location>
        <position position="1598"/>
    </location>
    <ligand>
        <name>Ca(2+)</name>
        <dbReference type="ChEBI" id="CHEBI:29108"/>
    </ligand>
</feature>
<dbReference type="InterPro" id="IPR030400">
    <property type="entry name" value="Sedolisin_dom"/>
</dbReference>
<keyword evidence="6" id="KW-0865">Zymogen</keyword>
<evidence type="ECO:0000256" key="1">
    <source>
        <dbReference type="ARBA" id="ARBA00022670"/>
    </source>
</evidence>
<dbReference type="SUPFAM" id="SSF54897">
    <property type="entry name" value="Protease propeptides/inhibitors"/>
    <property type="match status" value="1"/>
</dbReference>
<feature type="domain" description="Peptidase S53" evidence="8">
    <location>
        <begin position="1108"/>
        <end position="1618"/>
    </location>
</feature>
<dbReference type="GO" id="GO:0008240">
    <property type="term" value="F:tripeptidyl-peptidase activity"/>
    <property type="evidence" value="ECO:0007669"/>
    <property type="project" value="TreeGrafter"/>
</dbReference>
<protein>
    <recommendedName>
        <fullName evidence="8">Peptidase S53 domain-containing protein</fullName>
    </recommendedName>
</protein>
<dbReference type="PANTHER" id="PTHR14218:SF15">
    <property type="entry name" value="TRIPEPTIDYL-PEPTIDASE 1"/>
    <property type="match status" value="1"/>
</dbReference>
<feature type="active site" description="Charge relay system" evidence="7">
    <location>
        <position position="1525"/>
    </location>
</feature>
<feature type="active site" description="Charge relay system" evidence="7">
    <location>
        <position position="1179"/>
    </location>
</feature>
<evidence type="ECO:0000256" key="3">
    <source>
        <dbReference type="ARBA" id="ARBA00022801"/>
    </source>
</evidence>
<evidence type="ECO:0000256" key="6">
    <source>
        <dbReference type="ARBA" id="ARBA00023145"/>
    </source>
</evidence>
<dbReference type="InterPro" id="IPR015366">
    <property type="entry name" value="S53_propep"/>
</dbReference>
<dbReference type="Gene3D" id="3.40.50.200">
    <property type="entry name" value="Peptidase S8/S53 domain"/>
    <property type="match status" value="2"/>
</dbReference>
<dbReference type="Pfam" id="PF07103">
    <property type="entry name" value="DUF1365"/>
    <property type="match status" value="1"/>
</dbReference>
<keyword evidence="2 7" id="KW-0479">Metal-binding</keyword>
<dbReference type="PROSITE" id="PS51695">
    <property type="entry name" value="SEDOLISIN"/>
    <property type="match status" value="1"/>
</dbReference>
<feature type="binding site" evidence="7">
    <location>
        <position position="1596"/>
    </location>
    <ligand>
        <name>Ca(2+)</name>
        <dbReference type="ChEBI" id="CHEBI:29108"/>
    </ligand>
</feature>
<keyword evidence="4 7" id="KW-0720">Serine protease</keyword>
<comment type="cofactor">
    <cofactor evidence="7">
        <name>Ca(2+)</name>
        <dbReference type="ChEBI" id="CHEBI:29108"/>
    </cofactor>
    <text evidence="7">Binds 1 Ca(2+) ion per subunit.</text>
</comment>
<evidence type="ECO:0000256" key="5">
    <source>
        <dbReference type="ARBA" id="ARBA00022837"/>
    </source>
</evidence>
<evidence type="ECO:0000256" key="2">
    <source>
        <dbReference type="ARBA" id="ARBA00022723"/>
    </source>
</evidence>
<dbReference type="KEGG" id="dfa:DFA_09694"/>
<accession>F4Q8C2</accession>
<keyword evidence="3 7" id="KW-0378">Hydrolase</keyword>
<dbReference type="EMBL" id="GL883025">
    <property type="protein sequence ID" value="EGG16022.1"/>
    <property type="molecule type" value="Genomic_DNA"/>
</dbReference>
<dbReference type="Proteomes" id="UP000007797">
    <property type="component" value="Unassembled WGS sequence"/>
</dbReference>
<dbReference type="GeneID" id="14867919"/>
<evidence type="ECO:0000313" key="10">
    <source>
        <dbReference type="Proteomes" id="UP000007797"/>
    </source>
</evidence>
<feature type="active site" description="Charge relay system" evidence="7">
    <location>
        <position position="1183"/>
    </location>
</feature>
<keyword evidence="10" id="KW-1185">Reference proteome</keyword>
<organism evidence="9 10">
    <name type="scientific">Cavenderia fasciculata</name>
    <name type="common">Slime mold</name>
    <name type="synonym">Dictyostelium fasciculatum</name>
    <dbReference type="NCBI Taxonomy" id="261658"/>
    <lineage>
        <taxon>Eukaryota</taxon>
        <taxon>Amoebozoa</taxon>
        <taxon>Evosea</taxon>
        <taxon>Eumycetozoa</taxon>
        <taxon>Dictyostelia</taxon>
        <taxon>Acytosteliales</taxon>
        <taxon>Cavenderiaceae</taxon>
        <taxon>Cavenderia</taxon>
    </lineage>
</organism>
<dbReference type="OrthoDB" id="2919105at2759"/>
<dbReference type="SUPFAM" id="SSF52743">
    <property type="entry name" value="Subtilisin-like"/>
    <property type="match status" value="1"/>
</dbReference>
<evidence type="ECO:0000256" key="7">
    <source>
        <dbReference type="PROSITE-ProRule" id="PRU01032"/>
    </source>
</evidence>
<dbReference type="Pfam" id="PF09286">
    <property type="entry name" value="Pro-kuma_activ"/>
    <property type="match status" value="1"/>
</dbReference>
<dbReference type="PANTHER" id="PTHR14218">
    <property type="entry name" value="PROTEASE S8 TRIPEPTIDYL PEPTIDASE I CLN2"/>
    <property type="match status" value="1"/>
</dbReference>
<evidence type="ECO:0000259" key="8">
    <source>
        <dbReference type="PROSITE" id="PS51695"/>
    </source>
</evidence>
<dbReference type="InterPro" id="IPR050819">
    <property type="entry name" value="Tripeptidyl-peptidase_I"/>
</dbReference>
<dbReference type="FunFam" id="3.40.50.200:FF:000040">
    <property type="entry name" value="Predicted protein"/>
    <property type="match status" value="1"/>
</dbReference>